<dbReference type="Proteomes" id="UP000658720">
    <property type="component" value="Unassembled WGS sequence"/>
</dbReference>
<protein>
    <recommendedName>
        <fullName evidence="4">Phosphate-binding protein</fullName>
    </recommendedName>
</protein>
<comment type="similarity">
    <text evidence="1 4">Belongs to the PstS family.</text>
</comment>
<comment type="caution">
    <text evidence="6">The sequence shown here is derived from an EMBL/GenBank/DDBJ whole genome shotgun (WGS) entry which is preliminary data.</text>
</comment>
<accession>A0ABR9VSV5</accession>
<evidence type="ECO:0000256" key="2">
    <source>
        <dbReference type="ARBA" id="ARBA00022448"/>
    </source>
</evidence>
<evidence type="ECO:0000313" key="6">
    <source>
        <dbReference type="EMBL" id="MBE9253553.1"/>
    </source>
</evidence>
<dbReference type="PANTHER" id="PTHR42996">
    <property type="entry name" value="PHOSPHATE-BINDING PROTEIN PSTS"/>
    <property type="match status" value="1"/>
</dbReference>
<dbReference type="CDD" id="cd13565">
    <property type="entry name" value="PBP2_PstS"/>
    <property type="match status" value="1"/>
</dbReference>
<dbReference type="Pfam" id="PF12849">
    <property type="entry name" value="PBP_like_2"/>
    <property type="match status" value="1"/>
</dbReference>
<keyword evidence="7" id="KW-1185">Reference proteome</keyword>
<evidence type="ECO:0000313" key="7">
    <source>
        <dbReference type="Proteomes" id="UP000658720"/>
    </source>
</evidence>
<dbReference type="EMBL" id="JADEVV010000014">
    <property type="protein sequence ID" value="MBE9253553.1"/>
    <property type="molecule type" value="Genomic_DNA"/>
</dbReference>
<dbReference type="NCBIfam" id="TIGR00975">
    <property type="entry name" value="3a0107s03"/>
    <property type="match status" value="1"/>
</dbReference>
<keyword evidence="2 4" id="KW-0813">Transport</keyword>
<evidence type="ECO:0000256" key="4">
    <source>
        <dbReference type="PIRNR" id="PIRNR002756"/>
    </source>
</evidence>
<dbReference type="InterPro" id="IPR050962">
    <property type="entry name" value="Phosphate-bind_PstS"/>
</dbReference>
<dbReference type="PANTHER" id="PTHR42996:SF1">
    <property type="entry name" value="PHOSPHATE-BINDING PROTEIN PSTS"/>
    <property type="match status" value="1"/>
</dbReference>
<evidence type="ECO:0000256" key="3">
    <source>
        <dbReference type="ARBA" id="ARBA00022592"/>
    </source>
</evidence>
<feature type="domain" description="PBP" evidence="5">
    <location>
        <begin position="24"/>
        <end position="302"/>
    </location>
</feature>
<keyword evidence="3 4" id="KW-0592">Phosphate transport</keyword>
<reference evidence="6 7" key="1">
    <citation type="submission" date="2020-10" db="EMBL/GenBank/DDBJ databases">
        <authorList>
            <person name="Castelo-Branco R."/>
            <person name="Eusebio N."/>
            <person name="Adriana R."/>
            <person name="Vieira A."/>
            <person name="Brugerolle De Fraissinette N."/>
            <person name="Rezende De Castro R."/>
            <person name="Schneider M.P."/>
            <person name="Vasconcelos V."/>
            <person name="Leao P.N."/>
        </authorList>
    </citation>
    <scope>NUCLEOTIDE SEQUENCE [LARGE SCALE GENOMIC DNA]</scope>
    <source>
        <strain evidence="6 7">LEGE 00031</strain>
    </source>
</reference>
<proteinExistence type="inferred from homology"/>
<organism evidence="6 7">
    <name type="scientific">Synechocystis salina LEGE 00031</name>
    <dbReference type="NCBI Taxonomy" id="1828736"/>
    <lineage>
        <taxon>Bacteria</taxon>
        <taxon>Bacillati</taxon>
        <taxon>Cyanobacteriota</taxon>
        <taxon>Cyanophyceae</taxon>
        <taxon>Synechococcales</taxon>
        <taxon>Merismopediaceae</taxon>
        <taxon>Synechocystis</taxon>
    </lineage>
</organism>
<dbReference type="SUPFAM" id="SSF53850">
    <property type="entry name" value="Periplasmic binding protein-like II"/>
    <property type="match status" value="1"/>
</dbReference>
<dbReference type="InterPro" id="IPR005673">
    <property type="entry name" value="ABC_phos-bd_PstS"/>
</dbReference>
<dbReference type="RefSeq" id="WP_190597977.1">
    <property type="nucleotide sequence ID" value="NZ_JADEVV010000014.1"/>
</dbReference>
<gene>
    <name evidence="6" type="primary">pstS</name>
    <name evidence="6" type="ORF">IQ217_06735</name>
</gene>
<dbReference type="InterPro" id="IPR024370">
    <property type="entry name" value="PBP_domain"/>
</dbReference>
<dbReference type="PIRSF" id="PIRSF002756">
    <property type="entry name" value="PstS"/>
    <property type="match status" value="1"/>
</dbReference>
<evidence type="ECO:0000259" key="5">
    <source>
        <dbReference type="Pfam" id="PF12849"/>
    </source>
</evidence>
<evidence type="ECO:0000256" key="1">
    <source>
        <dbReference type="ARBA" id="ARBA00008725"/>
    </source>
</evidence>
<sequence>MLSSFQKVATFSVVSVIVGFGSIGQAIAGTLNGAGASFPAPLYQRYFAEYKKATGNTVNYNSVGSGAGIRQFIGETVDFGATDAVPTSAQRQQMKRGVVMVPTAGGAVAVVYNLPGKKVQLSRIALGKIFTGELKTWNQIDSKLPNMPIRVVVRADGSGTTDIFTSHLSAINSTFRSKIGASQDPNWGFQVLKGPKNDGVAATVKQTPGAIGYVQDTFARRNEGPNLQTAKVQNKAGQYVEPSLAEANKAISGAKFDANFVAEINDPASGYPIVGLTWLLVYQNNKNAATAKDIKALVRWILTTGQNYNTQLEYTKVPPAVAQRVIAAVDKIK</sequence>
<name>A0ABR9VSV5_9SYNC</name>
<dbReference type="Gene3D" id="3.40.190.10">
    <property type="entry name" value="Periplasmic binding protein-like II"/>
    <property type="match status" value="2"/>
</dbReference>